<protein>
    <submittedName>
        <fullName evidence="2">Uncharacterized protein</fullName>
    </submittedName>
</protein>
<sequence>MKDLEPQIPRIPQAKPHLLYGVGACKNHPTRSIVPEDMFLHSHLGFSIFRSDPLPSYILQYSLPGTPYKLLLPGLSRTGSLPPSSIHSSERSSPAKWVLDASGF</sequence>
<organism evidence="2 3">
    <name type="scientific">Caerostris extrusa</name>
    <name type="common">Bark spider</name>
    <name type="synonym">Caerostris bankana</name>
    <dbReference type="NCBI Taxonomy" id="172846"/>
    <lineage>
        <taxon>Eukaryota</taxon>
        <taxon>Metazoa</taxon>
        <taxon>Ecdysozoa</taxon>
        <taxon>Arthropoda</taxon>
        <taxon>Chelicerata</taxon>
        <taxon>Arachnida</taxon>
        <taxon>Araneae</taxon>
        <taxon>Araneomorphae</taxon>
        <taxon>Entelegynae</taxon>
        <taxon>Araneoidea</taxon>
        <taxon>Araneidae</taxon>
        <taxon>Caerostris</taxon>
    </lineage>
</organism>
<name>A0AAV4XQU3_CAEEX</name>
<reference evidence="2 3" key="1">
    <citation type="submission" date="2021-06" db="EMBL/GenBank/DDBJ databases">
        <title>Caerostris extrusa draft genome.</title>
        <authorList>
            <person name="Kono N."/>
            <person name="Arakawa K."/>
        </authorList>
    </citation>
    <scope>NUCLEOTIDE SEQUENCE [LARGE SCALE GENOMIC DNA]</scope>
</reference>
<dbReference type="AlphaFoldDB" id="A0AAV4XQU3"/>
<feature type="region of interest" description="Disordered" evidence="1">
    <location>
        <begin position="80"/>
        <end position="104"/>
    </location>
</feature>
<proteinExistence type="predicted"/>
<dbReference type="Proteomes" id="UP001054945">
    <property type="component" value="Unassembled WGS sequence"/>
</dbReference>
<dbReference type="EMBL" id="BPLR01018111">
    <property type="protein sequence ID" value="GIY97033.1"/>
    <property type="molecule type" value="Genomic_DNA"/>
</dbReference>
<gene>
    <name evidence="2" type="ORF">CEXT_543281</name>
</gene>
<evidence type="ECO:0000313" key="3">
    <source>
        <dbReference type="Proteomes" id="UP001054945"/>
    </source>
</evidence>
<comment type="caution">
    <text evidence="2">The sequence shown here is derived from an EMBL/GenBank/DDBJ whole genome shotgun (WGS) entry which is preliminary data.</text>
</comment>
<accession>A0AAV4XQU3</accession>
<keyword evidence="3" id="KW-1185">Reference proteome</keyword>
<feature type="compositionally biased region" description="Low complexity" evidence="1">
    <location>
        <begin position="80"/>
        <end position="94"/>
    </location>
</feature>
<evidence type="ECO:0000256" key="1">
    <source>
        <dbReference type="SAM" id="MobiDB-lite"/>
    </source>
</evidence>
<evidence type="ECO:0000313" key="2">
    <source>
        <dbReference type="EMBL" id="GIY97033.1"/>
    </source>
</evidence>